<evidence type="ECO:0000313" key="3">
    <source>
        <dbReference type="Proteomes" id="UP001205748"/>
    </source>
</evidence>
<evidence type="ECO:0000313" key="2">
    <source>
        <dbReference type="EMBL" id="MCR1897565.1"/>
    </source>
</evidence>
<dbReference type="Proteomes" id="UP001205748">
    <property type="component" value="Unassembled WGS sequence"/>
</dbReference>
<comment type="caution">
    <text evidence="2">The sequence shown here is derived from an EMBL/GenBank/DDBJ whole genome shotgun (WGS) entry which is preliminary data.</text>
</comment>
<dbReference type="RefSeq" id="WP_257528969.1">
    <property type="nucleotide sequence ID" value="NZ_JANKAS010000001.1"/>
</dbReference>
<protein>
    <submittedName>
        <fullName evidence="2">Uncharacterized protein</fullName>
    </submittedName>
</protein>
<reference evidence="2" key="1">
    <citation type="submission" date="2022-07" db="EMBL/GenBank/DDBJ databases">
        <title>Enhanced cultured diversity of the mouse gut microbiota enables custom-made synthetic communities.</title>
        <authorList>
            <person name="Afrizal A."/>
        </authorList>
    </citation>
    <scope>NUCLEOTIDE SEQUENCE</scope>
    <source>
        <strain evidence="2">DSM 28593</strain>
    </source>
</reference>
<evidence type="ECO:0000256" key="1">
    <source>
        <dbReference type="SAM" id="MobiDB-lite"/>
    </source>
</evidence>
<feature type="compositionally biased region" description="Basic and acidic residues" evidence="1">
    <location>
        <begin position="306"/>
        <end position="316"/>
    </location>
</feature>
<dbReference type="EMBL" id="JANKAS010000001">
    <property type="protein sequence ID" value="MCR1897565.1"/>
    <property type="molecule type" value="Genomic_DNA"/>
</dbReference>
<accession>A0AAE3HCH8</accession>
<keyword evidence="3" id="KW-1185">Reference proteome</keyword>
<feature type="region of interest" description="Disordered" evidence="1">
    <location>
        <begin position="306"/>
        <end position="325"/>
    </location>
</feature>
<name>A0AAE3HCH8_9FIRM</name>
<sequence>MSEYNKGHSHCDSKCDPIDNTSPEQCCTAETGCHFNGSLRNVVAEPIYTQKVYDAALYHLQGLRTIHNQPFRPNLEEDARIERIVDIRCRRFFNPRDIEDPRNLTVKPHTEVAGAQFVQKCGEDISVVGPDGTYSEKLLYVDTTECDERDRGTPIFGTQHISIYGNVVVEIDAIVVTDCKKRCEETLTANVPIATPEAPLVLTNFFELCLPSVFDGAFLPRFTEFCNIGCEPRLATNNINRDIRINPKNGQVSANLLVTVSLACEKKIIVPVQLCVLSTGFPKLTPETSPISNTFPTLFPQQIDRESQKNRARMSEVENIIEDEE</sequence>
<organism evidence="2 3">
    <name type="scientific">Irregularibacter muris</name>
    <dbReference type="NCBI Taxonomy" id="1796619"/>
    <lineage>
        <taxon>Bacteria</taxon>
        <taxon>Bacillati</taxon>
        <taxon>Bacillota</taxon>
        <taxon>Clostridia</taxon>
        <taxon>Eubacteriales</taxon>
        <taxon>Eubacteriaceae</taxon>
        <taxon>Irregularibacter</taxon>
    </lineage>
</organism>
<gene>
    <name evidence="2" type="ORF">NSA47_00985</name>
</gene>
<proteinExistence type="predicted"/>
<dbReference type="AlphaFoldDB" id="A0AAE3HCH8"/>